<dbReference type="EMBL" id="BMAO01021151">
    <property type="protein sequence ID" value="GFQ72125.1"/>
    <property type="molecule type" value="Genomic_DNA"/>
</dbReference>
<comment type="caution">
    <text evidence="1">The sequence shown here is derived from an EMBL/GenBank/DDBJ whole genome shotgun (WGS) entry which is preliminary data.</text>
</comment>
<dbReference type="AlphaFoldDB" id="A0A8X6KCP7"/>
<evidence type="ECO:0000313" key="2">
    <source>
        <dbReference type="Proteomes" id="UP000887116"/>
    </source>
</evidence>
<reference evidence="1" key="1">
    <citation type="submission" date="2020-07" db="EMBL/GenBank/DDBJ databases">
        <title>Multicomponent nature underlies the extraordinary mechanical properties of spider dragline silk.</title>
        <authorList>
            <person name="Kono N."/>
            <person name="Nakamura H."/>
            <person name="Mori M."/>
            <person name="Yoshida Y."/>
            <person name="Ohtoshi R."/>
            <person name="Malay A.D."/>
            <person name="Moran D.A.P."/>
            <person name="Tomita M."/>
            <person name="Numata K."/>
            <person name="Arakawa K."/>
        </authorList>
    </citation>
    <scope>NUCLEOTIDE SEQUENCE</scope>
</reference>
<evidence type="ECO:0000313" key="1">
    <source>
        <dbReference type="EMBL" id="GFQ72125.1"/>
    </source>
</evidence>
<name>A0A8X6KCP7_TRICU</name>
<sequence>MSRQWLFGPHVWSYQPLPGRHQVYLQHCNSVAVWTTNLVISATAWTPSSVSPALQFSGGLDYKSGHISHSLDTIKCIYSVALQWLIGLQVWSYQPLTGHHQVYLQRCNSVAVWTTSLFTSATAWTPSSVSTALHFSG</sequence>
<gene>
    <name evidence="1" type="ORF">TNCT_698931</name>
</gene>
<keyword evidence="2" id="KW-1185">Reference proteome</keyword>
<proteinExistence type="predicted"/>
<dbReference type="Proteomes" id="UP000887116">
    <property type="component" value="Unassembled WGS sequence"/>
</dbReference>
<accession>A0A8X6KCP7</accession>
<protein>
    <submittedName>
        <fullName evidence="1">Uncharacterized protein</fullName>
    </submittedName>
</protein>
<organism evidence="1 2">
    <name type="scientific">Trichonephila clavata</name>
    <name type="common">Joro spider</name>
    <name type="synonym">Nephila clavata</name>
    <dbReference type="NCBI Taxonomy" id="2740835"/>
    <lineage>
        <taxon>Eukaryota</taxon>
        <taxon>Metazoa</taxon>
        <taxon>Ecdysozoa</taxon>
        <taxon>Arthropoda</taxon>
        <taxon>Chelicerata</taxon>
        <taxon>Arachnida</taxon>
        <taxon>Araneae</taxon>
        <taxon>Araneomorphae</taxon>
        <taxon>Entelegynae</taxon>
        <taxon>Araneoidea</taxon>
        <taxon>Nephilidae</taxon>
        <taxon>Trichonephila</taxon>
    </lineage>
</organism>